<name>A0A225VL97_9STRA</name>
<evidence type="ECO:0000313" key="2">
    <source>
        <dbReference type="Proteomes" id="UP000198211"/>
    </source>
</evidence>
<keyword evidence="2" id="KW-1185">Reference proteome</keyword>
<dbReference type="Proteomes" id="UP000198211">
    <property type="component" value="Unassembled WGS sequence"/>
</dbReference>
<proteinExistence type="predicted"/>
<comment type="caution">
    <text evidence="1">The sequence shown here is derived from an EMBL/GenBank/DDBJ whole genome shotgun (WGS) entry which is preliminary data.</text>
</comment>
<dbReference type="STRING" id="4795.A0A225VL97"/>
<reference evidence="2" key="1">
    <citation type="submission" date="2017-03" db="EMBL/GenBank/DDBJ databases">
        <title>Phytopthora megakarya and P. palmivora, two closely related causual agents of cacao black pod achieved similar genome size and gene model numbers by different mechanisms.</title>
        <authorList>
            <person name="Ali S."/>
            <person name="Shao J."/>
            <person name="Larry D.J."/>
            <person name="Kronmiller B."/>
            <person name="Shen D."/>
            <person name="Strem M.D."/>
            <person name="Melnick R.L."/>
            <person name="Guiltinan M.J."/>
            <person name="Tyler B.M."/>
            <person name="Meinhardt L.W."/>
            <person name="Bailey B.A."/>
        </authorList>
    </citation>
    <scope>NUCLEOTIDE SEQUENCE [LARGE SCALE GENOMIC DNA]</scope>
    <source>
        <strain evidence="2">zdho120</strain>
    </source>
</reference>
<evidence type="ECO:0000313" key="1">
    <source>
        <dbReference type="EMBL" id="OWZ05628.1"/>
    </source>
</evidence>
<accession>A0A225VL97</accession>
<dbReference type="EMBL" id="NBNE01004333">
    <property type="protein sequence ID" value="OWZ05628.1"/>
    <property type="molecule type" value="Genomic_DNA"/>
</dbReference>
<organism evidence="1 2">
    <name type="scientific">Phytophthora megakarya</name>
    <dbReference type="NCBI Taxonomy" id="4795"/>
    <lineage>
        <taxon>Eukaryota</taxon>
        <taxon>Sar</taxon>
        <taxon>Stramenopiles</taxon>
        <taxon>Oomycota</taxon>
        <taxon>Peronosporomycetes</taxon>
        <taxon>Peronosporales</taxon>
        <taxon>Peronosporaceae</taxon>
        <taxon>Phytophthora</taxon>
    </lineage>
</organism>
<dbReference type="AlphaFoldDB" id="A0A225VL97"/>
<protein>
    <submittedName>
        <fullName evidence="1">Uncharacterized protein</fullName>
    </submittedName>
</protein>
<gene>
    <name evidence="1" type="ORF">PHMEG_00022246</name>
</gene>
<sequence>MKIVATRQHAHPNSVFHCLILLPRIFKTTTSSHLQQARQTVSNWIRVNEATGTYQLAISTSDKRFTSEQRFWIRSYFEQKSLSYLDEAQEAFHQTYQLTISKTYVWRIIHDYRLTCKVLERRAIQVKKNDMIRFVDELSQINWSYQNIVLKMRYRSTTGVVIRGEFKGKSRVSLLAFINVHDVHGAIDYYETAGTFDREDVFAVLPRFRVLQESERPVIPLGRIRCGYLMGRPSIVIPKLGITSGAPELYQSFYSRIVHFQPHRIHFWIRETILTCLVYLSIAVGWCKAVSTPSNHCHQRHDKFQTCNEGLMTKEQLKAPWDFTCFKS</sequence>